<sequence length="257" mass="28420">MAAFELARRTGAAPRTRSRRARRTYDREQILDAIRRWDAEQGHPPTWLDWDPACARRKGHAEQAERFEAGTWPTTAMVRRQFPTLGSAIEAAGLVPPKPRGTKANLVDGEQVLLAIREWTRRYGDPPAQTDLDPYRARRTGQPWRADRYLAGDWPSLPTVRHHYGTLTSAVRAAGLEPRPQTEAVTDRVQRRRRNRLALVDQLSHADASPGPKALADAVRGVAAARASGDQDDLENALLLLAGAALGWADGVGHARA</sequence>
<proteinExistence type="predicted"/>
<protein>
    <submittedName>
        <fullName evidence="2">Uncharacterized protein</fullName>
    </submittedName>
</protein>
<evidence type="ECO:0000313" key="2">
    <source>
        <dbReference type="EMBL" id="XAY04980.1"/>
    </source>
</evidence>
<evidence type="ECO:0000256" key="1">
    <source>
        <dbReference type="SAM" id="MobiDB-lite"/>
    </source>
</evidence>
<dbReference type="AlphaFoldDB" id="A0AAU7ATF3"/>
<feature type="region of interest" description="Disordered" evidence="1">
    <location>
        <begin position="1"/>
        <end position="24"/>
    </location>
</feature>
<name>A0AAU7ATF3_9ACTN</name>
<organism evidence="2">
    <name type="scientific">Paraconexibacter sp. AEG42_29</name>
    <dbReference type="NCBI Taxonomy" id="2997339"/>
    <lineage>
        <taxon>Bacteria</taxon>
        <taxon>Bacillati</taxon>
        <taxon>Actinomycetota</taxon>
        <taxon>Thermoleophilia</taxon>
        <taxon>Solirubrobacterales</taxon>
        <taxon>Paraconexibacteraceae</taxon>
        <taxon>Paraconexibacter</taxon>
    </lineage>
</organism>
<reference evidence="2" key="1">
    <citation type="submission" date="2022-12" db="EMBL/GenBank/DDBJ databases">
        <title>Paraconexibacter alkalitolerans sp. nov. and Baekduia alba sp. nov., isolated from soil and emended description of the genera Paraconexibacter (Chun et al., 2020) and Baekduia (An et al., 2020).</title>
        <authorList>
            <person name="Vieira S."/>
            <person name="Huber K.J."/>
            <person name="Geppert A."/>
            <person name="Wolf J."/>
            <person name="Neumann-Schaal M."/>
            <person name="Muesken M."/>
            <person name="Overmann J."/>
        </authorList>
    </citation>
    <scope>NUCLEOTIDE SEQUENCE</scope>
    <source>
        <strain evidence="2">AEG42_29</strain>
    </source>
</reference>
<dbReference type="KEGG" id="parq:DSM112329_01821"/>
<accession>A0AAU7ATF3</accession>
<dbReference type="EMBL" id="CP114014">
    <property type="protein sequence ID" value="XAY04980.1"/>
    <property type="molecule type" value="Genomic_DNA"/>
</dbReference>
<gene>
    <name evidence="2" type="ORF">DSM112329_01821</name>
</gene>
<dbReference type="RefSeq" id="WP_354701502.1">
    <property type="nucleotide sequence ID" value="NZ_CP114014.1"/>
</dbReference>